<keyword evidence="3" id="KW-1185">Reference proteome</keyword>
<dbReference type="SMART" id="SM00256">
    <property type="entry name" value="FBOX"/>
    <property type="match status" value="1"/>
</dbReference>
<evidence type="ECO:0000313" key="3">
    <source>
        <dbReference type="Proteomes" id="UP000694251"/>
    </source>
</evidence>
<feature type="domain" description="F-box" evidence="1">
    <location>
        <begin position="11"/>
        <end position="60"/>
    </location>
</feature>
<gene>
    <name evidence="2" type="ORF">ISN44_As04g031180</name>
</gene>
<dbReference type="OrthoDB" id="1109669at2759"/>
<reference evidence="2 3" key="1">
    <citation type="submission" date="2020-12" db="EMBL/GenBank/DDBJ databases">
        <title>Concerted genomic and epigenomic changes stabilize Arabidopsis allopolyploids.</title>
        <authorList>
            <person name="Chen Z."/>
        </authorList>
    </citation>
    <scope>NUCLEOTIDE SEQUENCE [LARGE SCALE GENOMIC DNA]</scope>
    <source>
        <strain evidence="2">As9502</strain>
        <tissue evidence="2">Leaf</tissue>
    </source>
</reference>
<dbReference type="PROSITE" id="PS50181">
    <property type="entry name" value="FBOX"/>
    <property type="match status" value="1"/>
</dbReference>
<dbReference type="NCBIfam" id="TIGR01640">
    <property type="entry name" value="F_box_assoc_1"/>
    <property type="match status" value="1"/>
</dbReference>
<dbReference type="Proteomes" id="UP000694251">
    <property type="component" value="Chromosome 4"/>
</dbReference>
<accession>A0A8T2EE33</accession>
<protein>
    <submittedName>
        <fullName evidence="2">F-box-like domain superfamily</fullName>
    </submittedName>
</protein>
<organism evidence="2 3">
    <name type="scientific">Arabidopsis suecica</name>
    <name type="common">Swedish thale-cress</name>
    <name type="synonym">Cardaminopsis suecica</name>
    <dbReference type="NCBI Taxonomy" id="45249"/>
    <lineage>
        <taxon>Eukaryota</taxon>
        <taxon>Viridiplantae</taxon>
        <taxon>Streptophyta</taxon>
        <taxon>Embryophyta</taxon>
        <taxon>Tracheophyta</taxon>
        <taxon>Spermatophyta</taxon>
        <taxon>Magnoliopsida</taxon>
        <taxon>eudicotyledons</taxon>
        <taxon>Gunneridae</taxon>
        <taxon>Pentapetalae</taxon>
        <taxon>rosids</taxon>
        <taxon>malvids</taxon>
        <taxon>Brassicales</taxon>
        <taxon>Brassicaceae</taxon>
        <taxon>Camelineae</taxon>
        <taxon>Arabidopsis</taxon>
    </lineage>
</organism>
<comment type="caution">
    <text evidence="2">The sequence shown here is derived from an EMBL/GenBank/DDBJ whole genome shotgun (WGS) entry which is preliminary data.</text>
</comment>
<proteinExistence type="predicted"/>
<dbReference type="EMBL" id="JAEFBJ010000004">
    <property type="protein sequence ID" value="KAG7622308.1"/>
    <property type="molecule type" value="Genomic_DNA"/>
</dbReference>
<dbReference type="AlphaFoldDB" id="A0A8T2EE33"/>
<dbReference type="Pfam" id="PF00646">
    <property type="entry name" value="F-box"/>
    <property type="match status" value="1"/>
</dbReference>
<dbReference type="InterPro" id="IPR017451">
    <property type="entry name" value="F-box-assoc_interact_dom"/>
</dbReference>
<sequence>MDKKQDQSEENDLFSNIPLELMIEILLKLPAKSIANLIFVSRHWSSIILDKDITELYLTRSSTLPRLLFQVSVSRLKMQFLHSSSLEGPSCDHHRVAVTLNHDLEYRFSPPVRGLICCLNDDIRIIRTEEHQVFTLGAKQEWRMIESRINHKLLSLISFNLRSEEFNVIKFPKDVKHIWSSNLVNYNGKIALTSYSCNGTLDLWVMKDDASKQEWSKASLLVPCWTDLVGDQSFRFKDTLSTGELIFAPCFITDPFFFICYDLKEKSARKVVIEGLGDDYVNVSLDHVESPMFLPKVCLSDDD</sequence>
<evidence type="ECO:0000259" key="1">
    <source>
        <dbReference type="PROSITE" id="PS50181"/>
    </source>
</evidence>
<dbReference type="InterPro" id="IPR001810">
    <property type="entry name" value="F-box_dom"/>
</dbReference>
<evidence type="ECO:0000313" key="2">
    <source>
        <dbReference type="EMBL" id="KAG7622308.1"/>
    </source>
</evidence>
<dbReference type="PANTHER" id="PTHR31111">
    <property type="entry name" value="BNAA05G37150D PROTEIN-RELATED"/>
    <property type="match status" value="1"/>
</dbReference>
<dbReference type="PANTHER" id="PTHR31111:SF78">
    <property type="entry name" value="F-BOX ASSOCIATED UBIQUITINATION EFFECTOR FAMILY PROTEIN"/>
    <property type="match status" value="1"/>
</dbReference>
<dbReference type="Pfam" id="PF08268">
    <property type="entry name" value="FBA_3"/>
    <property type="match status" value="1"/>
</dbReference>
<name>A0A8T2EE33_ARASU</name>
<dbReference type="InterPro" id="IPR013187">
    <property type="entry name" value="F-box-assoc_dom_typ3"/>
</dbReference>